<feature type="signal peptide" evidence="3">
    <location>
        <begin position="1"/>
        <end position="28"/>
    </location>
</feature>
<feature type="domain" description="DUF11" evidence="4">
    <location>
        <begin position="2973"/>
        <end position="3086"/>
    </location>
</feature>
<dbReference type="InterPro" id="IPR001434">
    <property type="entry name" value="OmcB-like_DUF11"/>
</dbReference>
<feature type="region of interest" description="Disordered" evidence="1">
    <location>
        <begin position="2147"/>
        <end position="2176"/>
    </location>
</feature>
<feature type="domain" description="DUF11" evidence="4">
    <location>
        <begin position="1788"/>
        <end position="1903"/>
    </location>
</feature>
<organism evidence="7 8">
    <name type="scientific">Allocatelliglobosispora scoriae</name>
    <dbReference type="NCBI Taxonomy" id="643052"/>
    <lineage>
        <taxon>Bacteria</taxon>
        <taxon>Bacillati</taxon>
        <taxon>Actinomycetota</taxon>
        <taxon>Actinomycetes</taxon>
        <taxon>Micromonosporales</taxon>
        <taxon>Micromonosporaceae</taxon>
        <taxon>Allocatelliglobosispora</taxon>
    </lineage>
</organism>
<dbReference type="NCBIfam" id="TIGR04226">
    <property type="entry name" value="RrgB_K2N_iso_D2"/>
    <property type="match status" value="1"/>
</dbReference>
<dbReference type="InterPro" id="IPR047589">
    <property type="entry name" value="DUF11_rpt"/>
</dbReference>
<dbReference type="InterPro" id="IPR051172">
    <property type="entry name" value="Chlamydia_OmcB"/>
</dbReference>
<feature type="region of interest" description="Disordered" evidence="1">
    <location>
        <begin position="2673"/>
        <end position="2702"/>
    </location>
</feature>
<feature type="compositionally biased region" description="Polar residues" evidence="1">
    <location>
        <begin position="1890"/>
        <end position="1904"/>
    </location>
</feature>
<feature type="domain" description="DUF11" evidence="4">
    <location>
        <begin position="3369"/>
        <end position="3482"/>
    </location>
</feature>
<keyword evidence="3" id="KW-0732">Signal</keyword>
<feature type="compositionally biased region" description="Polar residues" evidence="1">
    <location>
        <begin position="1238"/>
        <end position="1266"/>
    </location>
</feature>
<feature type="compositionally biased region" description="Low complexity" evidence="1">
    <location>
        <begin position="2682"/>
        <end position="2702"/>
    </location>
</feature>
<feature type="region of interest" description="Disordered" evidence="1">
    <location>
        <begin position="2937"/>
        <end position="2971"/>
    </location>
</feature>
<feature type="region of interest" description="Disordered" evidence="1">
    <location>
        <begin position="2017"/>
        <end position="2047"/>
    </location>
</feature>
<feature type="compositionally biased region" description="Polar residues" evidence="1">
    <location>
        <begin position="2420"/>
        <end position="2430"/>
    </location>
</feature>
<reference evidence="7 8" key="1">
    <citation type="submission" date="2020-08" db="EMBL/GenBank/DDBJ databases">
        <title>Sequencing the genomes of 1000 actinobacteria strains.</title>
        <authorList>
            <person name="Klenk H.-P."/>
        </authorList>
    </citation>
    <scope>NUCLEOTIDE SEQUENCE [LARGE SCALE GENOMIC DNA]</scope>
    <source>
        <strain evidence="7 8">DSM 45362</strain>
    </source>
</reference>
<feature type="compositionally biased region" description="Low complexity" evidence="1">
    <location>
        <begin position="2156"/>
        <end position="2176"/>
    </location>
</feature>
<feature type="domain" description="DUF11" evidence="4">
    <location>
        <begin position="1268"/>
        <end position="1383"/>
    </location>
</feature>
<feature type="domain" description="DUF11" evidence="4">
    <location>
        <begin position="2180"/>
        <end position="2293"/>
    </location>
</feature>
<dbReference type="GO" id="GO:0005975">
    <property type="term" value="P:carbohydrate metabolic process"/>
    <property type="evidence" value="ECO:0007669"/>
    <property type="project" value="UniProtKB-ARBA"/>
</dbReference>
<keyword evidence="2" id="KW-0812">Transmembrane</keyword>
<evidence type="ECO:0000256" key="2">
    <source>
        <dbReference type="SAM" id="Phobius"/>
    </source>
</evidence>
<feature type="domain" description="DUF11" evidence="4">
    <location>
        <begin position="1658"/>
        <end position="1773"/>
    </location>
</feature>
<feature type="compositionally biased region" description="Polar residues" evidence="1">
    <location>
        <begin position="1109"/>
        <end position="1126"/>
    </location>
</feature>
<feature type="compositionally biased region" description="Polar residues" evidence="1">
    <location>
        <begin position="1628"/>
        <end position="1646"/>
    </location>
</feature>
<feature type="region of interest" description="Disordered" evidence="1">
    <location>
        <begin position="1237"/>
        <end position="1266"/>
    </location>
</feature>
<accession>A0A841BXI7</accession>
<name>A0A841BXI7_9ACTN</name>
<feature type="region of interest" description="Disordered" evidence="1">
    <location>
        <begin position="1369"/>
        <end position="1395"/>
    </location>
</feature>
<evidence type="ECO:0000259" key="5">
    <source>
        <dbReference type="Pfam" id="PF20009"/>
    </source>
</evidence>
<feature type="transmembrane region" description="Helical" evidence="2">
    <location>
        <begin position="3800"/>
        <end position="3819"/>
    </location>
</feature>
<dbReference type="InterPro" id="IPR013783">
    <property type="entry name" value="Ig-like_fold"/>
</dbReference>
<feature type="compositionally biased region" description="Polar residues" evidence="1">
    <location>
        <begin position="985"/>
        <end position="997"/>
    </location>
</feature>
<feature type="region of interest" description="Disordered" evidence="1">
    <location>
        <begin position="1497"/>
        <end position="1523"/>
    </location>
</feature>
<feature type="domain" description="DUF11" evidence="4">
    <location>
        <begin position="1008"/>
        <end position="1123"/>
    </location>
</feature>
<dbReference type="Gene3D" id="2.60.40.740">
    <property type="match status" value="1"/>
</dbReference>
<feature type="region of interest" description="Disordered" evidence="1">
    <location>
        <begin position="3464"/>
        <end position="3504"/>
    </location>
</feature>
<feature type="region of interest" description="Disordered" evidence="1">
    <location>
        <begin position="980"/>
        <end position="1004"/>
    </location>
</feature>
<feature type="region of interest" description="Disordered" evidence="1">
    <location>
        <begin position="3072"/>
        <end position="3101"/>
    </location>
</feature>
<feature type="domain" description="DUF11" evidence="4">
    <location>
        <begin position="1528"/>
        <end position="1643"/>
    </location>
</feature>
<feature type="compositionally biased region" description="Low complexity" evidence="1">
    <location>
        <begin position="1761"/>
        <end position="1779"/>
    </location>
</feature>
<feature type="region of interest" description="Disordered" evidence="1">
    <location>
        <begin position="2411"/>
        <end position="2439"/>
    </location>
</feature>
<feature type="domain" description="DUF11" evidence="4">
    <location>
        <begin position="3505"/>
        <end position="3620"/>
    </location>
</feature>
<feature type="domain" description="DUF11" evidence="4">
    <location>
        <begin position="879"/>
        <end position="994"/>
    </location>
</feature>
<feature type="domain" description="DUF11" evidence="4">
    <location>
        <begin position="2839"/>
        <end position="2952"/>
    </location>
</feature>
<proteinExistence type="predicted"/>
<sequence>MRALLRTGTVIGLVAGVALAGFPGSALAAPTVDCAAGVPGLTVASLRTGPARVGKTVHRSFLVTNRGATRLRQVTVDADLAGVLDDGSLIGRAKAEQGSVRVRAGVLHWRGDLAPGATVDVTYKVRVGKLGDGKLTEEFTTDSASCTAVKAVPNPKPVATPSAAPTATGKLPRFQRPNATTASVETFPSGLTATIGTTNNGTTGGVAVATNTGTATAGGSYSPTGVWDDGQANQLNFTLNNAARNTYQNIGGYSVTLSRPVRNPRMQIRGWYGAIGSSDYDTFAPKISLTGGLPAAPTMTRVSGFTNWTVGATQAVINSTPVDYGGTNGACDTTGSTRPGTDPAGCGTIELTGTITRANFNVDIIRTPVASGNTSTGYAGNGSIKFTVDEDCSNAPSPYGAASHVVSDAFLGADTTADLPATGSTTACLNEADANDANPAFGALSTTSGGSAYTVNVPVKGGSGATTLAGFIDFNRDLDFADAGEAATAAVSAGATGTVPLTWTVPAGANISAGNTWARFRIGYNATQTNLPTGMADSGEVEDYPLQITAPPNVCGYTPVNLANGSFESPVIAVASTQLPEDTVPGWETTATDNFIELWRSPPNATPPAPGQGAQFAELNAFQVSTLYQDVATVPGAPMTWSLWHRGRQGTDVMKVQIGPPAGPLVDQTPTGASGPNISDGNTAWGQHRGSYIIPAGQTTTRFAFVSVSATGGNPALGNLLDGIAFGTPGCLTATKTVAPTTPAQPGDTLTYTVSVTNPGASETLNSFITDVVPAGTTFVPGSIKMINPAAVTTAVTDANGISGTNLKVAIGDPLTPTGGGNVKVGEVWKVTFQVTVNAGLAAGSSITNQARGQWVPYGVQPPLNSTPAVATVAVAAADLQTTKTALNPVPVAPGTTFDYQIAVTNNGPALAKNVSTTDTLPTPFSFVSSVDGCTAVGQVVSCGPLATLAAAASKTWRFTVRLDAAYSGDGSDLGNIAVARSDTADPSPSNNANPSAKPSGPVTGKADLVMAKRAVNAAPVTPGGTFDYQVTITNNGPSVARNVKAVDPLPTALSFVSSVDGCTAAGQTVTCGPQATLDFGAAKTWTFTVRLDAGYTGDGSDLGNIAVAQSDTADPSPSNNANPSAKPSGAIGSPKADLVTAKTALNTAPVTPGTTFDYQITITNNGPSTAAAVKATDPLPTALAFVSSVDGCTAAGQTVTCGPVATLAAGAAKVWRFTVRLDAGYTGDGSDLGNVAVASSTTADPSPSNNTNASAKPSGGVTSPSADLVTAKKALNSTPVTPGTPFSYQITVTNNGPSVAAAVKATDPLPTPLTFVSSADGCTAAGQTVTCGPQATLAVGASKSWTFVVKLDAGYTGDGSDLGNVAVVSSTTADPSPSNNANPSAKPSGAVGSPSADLVMAKRALNAAPVTPGTTFSYQLTITNNGPSTAAGVKATDALPTPLTFVSSADGCTAAGQTVTCGPQATLAVGASKSWTFVVKLDAGYTGDGSDLGNVAVAGSTTADPSPSNNANPSAKPSGAVASPSADLVMAKQALNAAPVTPGTTFSYQVTITNNGPSTAVAVKATDPLPTPLTFVSSVDGCTAAGQTVTCGPQATLAVGASKSWTFVVKLDAGYTGDGSDLGNIAVASSTTADPSPSNNANPSAKPSGAIALPSADLVTAKQALNTAPVTPGTTFSYQITVTNNGPSVARTVRATDPLPTPLTFVSSIDGCTAAGQTVTCGPIATLAVGASKVWTFVVKLDAGYTGDGSDLGNVAVGQSDTPDPSPSNNANPSAKPSGAVASPSADLVMAKQALNTAPVTPGTTFSYQVTITNNGPSTAVAVKATDPLPTPLTFVSSADGCTAAGQTVTCGPQATLAVGASKSWTFVVKLDAGYPGDGSDLGNIAVAGSTTADPSPSNNANPSAKPSGAIASAAADLVTAKVALNTAPVVPGTTFDYRITVTNNGPSVAAAVRATDPLPTALTFVSSADGCTAAGQVVSCGPVATLAVGASTSWTFTVQLDAGYTGDGSDLGNVAVAGSTTADPSPSNNANPSAKPSGGVASPSADLATGKVALNSAPVTPGTTFDYQITVTNNGPSQAVGVTATDSLPLPLTFETSADGCLATGQLVTCGPPMTLAVGAAKSWTFTVRLDAGYTGDGSDLGNIAVAGSDTADPSPSNNANPSPGVGPSGGVASPSADLATAKVALNSAPVTPGTTFDYQITVTNSGPSSAVNAKAADPLPTALTFVSSADGCTAAGQTVTCGPEALLANGASRSWTFTVRLDAGYTGDGSDLGNIAVAGSDTADPSPSNNGNPSPGVGPSGGVASPSADLATTKVALNSGPVTPGTTFDYQVTVTNNGPSAASAVTATDPLPTPLAFVSSVDGCTAAGQTVSCGPVATLAVGASTSWTFTVKLDAGYTGDGSDLGNVAVGDADTADPSPSNNANPSAMPSGGVASPSADLVTDKVALNSAPVTPGTTFDYQITVTNNGPSTALNAKATDPLPTPLLFVSSVDGCTAAGQTVTCGPEAALGSGMAKSWIFTVRLDAGYTGDGSDLGNIAVAGSDTADPSPSNNGNPSPGVGPSGGVASPSADLATAKVALNSVPVTPGTTFDYQITVTNNGPSTAVNAKATDPLPTALTFVSSADGCTAAGQTVTCGPEATLANGASVSWTFTVRLDAGYTGDGSDLGNIAVAGSDTADPSPSNNGNPSPGVGPSGGVASPSADLATAKIALDGAPVTPGTTFDYQITVTNNGPSAAVNAKATDPLPTPLTFVSSVDGCTAVGQTVTCGPEATLANGASVSWTFTVKLDAGYTGDGSDLGNIAVAGSDTADPSPSNDSNPSPGVGPSAGVASPSADLTTAKVALNPILVTPGTTFAYRVTVTNNGPSTAVNVKATDPLPTPLTFIASPDGCTAAGQTVTCGPEATLASGAAKSWTFIVKLDAGYTGDGSDLGNVAAAGSDTADPSPSDNANLPAPPSPGPLGGGAASPSADLSTAKVALNAAPVTPGTTFDYQITVTNNGPSVAVNARATDPLPTELTFVSSADGCTAAGQVVTCGPTIILAPGADTSWTFTVRLDAGYTGDGSDLGNIAVAGSDTADPSPSNNGNPSPGVGPSGGVASGSADLATAKVALNTAPVTPGTTFDYRVTVTNNGPSTAVNAKATDPLPTALTFVSSADGCTAAGQTVSCGPEATLANGASKSWTFTVRLDAGYTGDGSDLGNIAVVGSDTADPSPSNNSNPSPGAGPSSGVASPSADLATTKVALNSGPVSPGMTFDYQVTVTNNGPSTAVNAKAVDPLPTALTFVSSVDGCTAAGQTVTCGPEATLANAASRSWTFTVRLDDGYTGDGSDLGNIAVAGSDTADPSPSNNSNPSPGVGPSGPIGKPLTDLSTEKVALNSAPVTPGTTFDYRVTVSNNGPAEASNATATDPLPTPLLFVSSVDGCTASGQTVTCGPEPTLANGASKSWTFTVRLDAGYTGDGSDLGNIAVAGSDNPDPSPSNNGNPSPAYPSSGPSDRGVASPSADLATDKVALNTAPVVPGTTFDYRITVTNSGPSTAVNAKAVDPLPTALTFVSSADGCTAAGQTVTCGPQATLRPGVAKAWRFTVRLDAGYTGDGSDLGNIAVAGSDTADPSPSNNSNPSPGAGPSAGTAAPLADLQITLRAVLPSGGLRPGGSFDYVMSIRNNGPSVARDIVVTNVLPSAVQFVSSPQGCTASGQDVTCPTIDSMSVASGQSVVSLGGRGAAARTMVIELAASSSAQFTLRSRLDSGYQGEGSDLIDVARVSTATAETTLVNNVDRVPLVVASEDIPVTGSRVDERLIALVGATVVLMGTLIVWFTRRRRTADPIV</sequence>
<feature type="compositionally biased region" description="Low complexity" evidence="1">
    <location>
        <begin position="157"/>
        <end position="168"/>
    </location>
</feature>
<dbReference type="PANTHER" id="PTHR34819">
    <property type="entry name" value="LARGE CYSTEINE-RICH PERIPLASMIC PROTEIN OMCB"/>
    <property type="match status" value="1"/>
</dbReference>
<dbReference type="InterPro" id="IPR045474">
    <property type="entry name" value="GEVED"/>
</dbReference>
<feature type="domain" description="GEVED" evidence="5">
    <location>
        <begin position="468"/>
        <end position="546"/>
    </location>
</feature>
<feature type="domain" description="DUF11" evidence="4">
    <location>
        <begin position="2442"/>
        <end position="2555"/>
    </location>
</feature>
<feature type="region of interest" description="Disordered" evidence="1">
    <location>
        <begin position="1751"/>
        <end position="1784"/>
    </location>
</feature>
<dbReference type="Pfam" id="PF25549">
    <property type="entry name" value="DUF7927"/>
    <property type="match status" value="1"/>
</dbReference>
<feature type="compositionally biased region" description="Low complexity" evidence="1">
    <location>
        <begin position="2550"/>
        <end position="2570"/>
    </location>
</feature>
<evidence type="ECO:0000256" key="1">
    <source>
        <dbReference type="SAM" id="MobiDB-lite"/>
    </source>
</evidence>
<feature type="compositionally biased region" description="Low complexity" evidence="1">
    <location>
        <begin position="3345"/>
        <end position="3362"/>
    </location>
</feature>
<dbReference type="RefSeq" id="WP_184840195.1">
    <property type="nucleotide sequence ID" value="NZ_JACHMN010000002.1"/>
</dbReference>
<dbReference type="PANTHER" id="PTHR34819:SF3">
    <property type="entry name" value="CELL SURFACE PROTEIN"/>
    <property type="match status" value="1"/>
</dbReference>
<evidence type="ECO:0000259" key="4">
    <source>
        <dbReference type="Pfam" id="PF01345"/>
    </source>
</evidence>
<feature type="region of interest" description="Disordered" evidence="1">
    <location>
        <begin position="2805"/>
        <end position="2834"/>
    </location>
</feature>
<protein>
    <submittedName>
        <fullName evidence="7">Putative repeat protein (TIGR01451 family)</fullName>
    </submittedName>
</protein>
<dbReference type="NCBIfam" id="TIGR01451">
    <property type="entry name" value="B_ant_repeat"/>
    <property type="match status" value="22"/>
</dbReference>
<dbReference type="Pfam" id="PF20009">
    <property type="entry name" value="GEVED"/>
    <property type="match status" value="1"/>
</dbReference>
<comment type="caution">
    <text evidence="7">The sequence shown here is derived from an EMBL/GenBank/DDBJ whole genome shotgun (WGS) entry which is preliminary data.</text>
</comment>
<feature type="domain" description="DUF11" evidence="4">
    <location>
        <begin position="2706"/>
        <end position="2821"/>
    </location>
</feature>
<dbReference type="InterPro" id="IPR026466">
    <property type="entry name" value="Fim_isopep_form_D2_dom"/>
</dbReference>
<feature type="compositionally biased region" description="Low complexity" evidence="1">
    <location>
        <begin position="3213"/>
        <end position="3235"/>
    </location>
</feature>
<feature type="compositionally biased region" description="Low complexity" evidence="1">
    <location>
        <begin position="3471"/>
        <end position="3496"/>
    </location>
</feature>
<gene>
    <name evidence="7" type="ORF">F4553_005238</name>
</gene>
<feature type="compositionally biased region" description="Polar residues" evidence="1">
    <location>
        <begin position="1369"/>
        <end position="1386"/>
    </location>
</feature>
<feature type="compositionally biased region" description="Low complexity" evidence="1">
    <location>
        <begin position="3081"/>
        <end position="3093"/>
    </location>
</feature>
<feature type="domain" description="DUF11" evidence="4">
    <location>
        <begin position="3237"/>
        <end position="3352"/>
    </location>
</feature>
<feature type="region of interest" description="Disordered" evidence="1">
    <location>
        <begin position="1109"/>
        <end position="1135"/>
    </location>
</feature>
<feature type="compositionally biased region" description="Polar residues" evidence="1">
    <location>
        <begin position="2020"/>
        <end position="2036"/>
    </location>
</feature>
<feature type="domain" description="DUF11" evidence="4">
    <location>
        <begin position="2048"/>
        <end position="2162"/>
    </location>
</feature>
<feature type="region of interest" description="Disordered" evidence="1">
    <location>
        <begin position="2541"/>
        <end position="2570"/>
    </location>
</feature>
<feature type="compositionally biased region" description="Low complexity" evidence="1">
    <location>
        <begin position="3608"/>
        <end position="3632"/>
    </location>
</feature>
<feature type="compositionally biased region" description="Low complexity" evidence="1">
    <location>
        <begin position="2813"/>
        <end position="2829"/>
    </location>
</feature>
<feature type="chain" id="PRO_5032307641" evidence="3">
    <location>
        <begin position="29"/>
        <end position="3829"/>
    </location>
</feature>
<keyword evidence="2" id="KW-0472">Membrane</keyword>
<feature type="domain" description="DUF11" evidence="4">
    <location>
        <begin position="3105"/>
        <end position="3220"/>
    </location>
</feature>
<keyword evidence="8" id="KW-1185">Reference proteome</keyword>
<feature type="domain" description="DUF11" evidence="4">
    <location>
        <begin position="2312"/>
        <end position="2427"/>
    </location>
</feature>
<feature type="region of interest" description="Disordered" evidence="1">
    <location>
        <begin position="3332"/>
        <end position="3368"/>
    </location>
</feature>
<evidence type="ECO:0000259" key="6">
    <source>
        <dbReference type="Pfam" id="PF25549"/>
    </source>
</evidence>
<feature type="domain" description="DUF11" evidence="4">
    <location>
        <begin position="2574"/>
        <end position="2687"/>
    </location>
</feature>
<feature type="domain" description="DUF11" evidence="4">
    <location>
        <begin position="1398"/>
        <end position="1513"/>
    </location>
</feature>
<feature type="region of interest" description="Disordered" evidence="1">
    <location>
        <begin position="2280"/>
        <end position="2308"/>
    </location>
</feature>
<dbReference type="Proteomes" id="UP000587527">
    <property type="component" value="Unassembled WGS sequence"/>
</dbReference>
<feature type="region of interest" description="Disordered" evidence="1">
    <location>
        <begin position="3206"/>
        <end position="3235"/>
    </location>
</feature>
<feature type="compositionally biased region" description="Low complexity" evidence="1">
    <location>
        <begin position="2288"/>
        <end position="2308"/>
    </location>
</feature>
<feature type="region of interest" description="Disordered" evidence="1">
    <location>
        <begin position="156"/>
        <end position="183"/>
    </location>
</feature>
<dbReference type="EMBL" id="JACHMN010000002">
    <property type="protein sequence ID" value="MBB5871859.1"/>
    <property type="molecule type" value="Genomic_DNA"/>
</dbReference>
<feature type="domain" description="DUF7927" evidence="6">
    <location>
        <begin position="53"/>
        <end position="147"/>
    </location>
</feature>
<keyword evidence="2" id="KW-1133">Transmembrane helix</keyword>
<dbReference type="Pfam" id="PF01345">
    <property type="entry name" value="DUF11"/>
    <property type="match status" value="23"/>
</dbReference>
<dbReference type="InterPro" id="IPR057687">
    <property type="entry name" value="DUF7927"/>
</dbReference>
<feature type="region of interest" description="Disordered" evidence="1">
    <location>
        <begin position="3604"/>
        <end position="3632"/>
    </location>
</feature>
<dbReference type="Gene3D" id="2.60.40.10">
    <property type="entry name" value="Immunoglobulins"/>
    <property type="match status" value="3"/>
</dbReference>
<evidence type="ECO:0000256" key="3">
    <source>
        <dbReference type="SAM" id="SignalP"/>
    </source>
</evidence>
<evidence type="ECO:0000313" key="7">
    <source>
        <dbReference type="EMBL" id="MBB5871859.1"/>
    </source>
</evidence>
<feature type="region of interest" description="Disordered" evidence="1">
    <location>
        <begin position="1628"/>
        <end position="1648"/>
    </location>
</feature>
<feature type="region of interest" description="Disordered" evidence="1">
    <location>
        <begin position="1889"/>
        <end position="1908"/>
    </location>
</feature>
<feature type="compositionally biased region" description="Polar residues" evidence="1">
    <location>
        <begin position="1500"/>
        <end position="1516"/>
    </location>
</feature>
<feature type="domain" description="DUF11" evidence="4">
    <location>
        <begin position="1138"/>
        <end position="1254"/>
    </location>
</feature>
<feature type="domain" description="DUF11" evidence="4">
    <location>
        <begin position="1918"/>
        <end position="2033"/>
    </location>
</feature>
<feature type="domain" description="DUF11" evidence="4">
    <location>
        <begin position="3651"/>
        <end position="3779"/>
    </location>
</feature>
<feature type="domain" description="DUF11" evidence="4">
    <location>
        <begin position="733"/>
        <end position="851"/>
    </location>
</feature>
<evidence type="ECO:0000313" key="8">
    <source>
        <dbReference type="Proteomes" id="UP000587527"/>
    </source>
</evidence>